<dbReference type="PANTHER" id="PTHR30521:SF4">
    <property type="entry name" value="DEFERROCHELATASE"/>
    <property type="match status" value="1"/>
</dbReference>
<dbReference type="InterPro" id="IPR006314">
    <property type="entry name" value="Dyp_peroxidase"/>
</dbReference>
<dbReference type="GO" id="GO:0004601">
    <property type="term" value="F:peroxidase activity"/>
    <property type="evidence" value="ECO:0007669"/>
    <property type="project" value="UniProtKB-KW"/>
</dbReference>
<keyword evidence="3" id="KW-0349">Heme</keyword>
<feature type="domain" description="DyP dimeric alpha+beta barrel" evidence="10">
    <location>
        <begin position="17"/>
        <end position="167"/>
    </location>
</feature>
<evidence type="ECO:0000256" key="5">
    <source>
        <dbReference type="ARBA" id="ARBA00022729"/>
    </source>
</evidence>
<keyword evidence="6" id="KW-0560">Oxidoreductase</keyword>
<dbReference type="Proteomes" id="UP000263900">
    <property type="component" value="Chromosome"/>
</dbReference>
<dbReference type="Pfam" id="PF20628">
    <property type="entry name" value="Dyp_perox_C"/>
    <property type="match status" value="1"/>
</dbReference>
<dbReference type="RefSeq" id="WP_119051773.1">
    <property type="nucleotide sequence ID" value="NZ_CP032157.1"/>
</dbReference>
<proteinExistence type="inferred from homology"/>
<accession>A0A3B7MN51</accession>
<dbReference type="InterPro" id="IPR049509">
    <property type="entry name" value="DyP_N"/>
</dbReference>
<keyword evidence="12" id="KW-1185">Reference proteome</keyword>
<dbReference type="KEGG" id="pseg:D3H65_18745"/>
<dbReference type="AlphaFoldDB" id="A0A3B7MN51"/>
<evidence type="ECO:0000256" key="7">
    <source>
        <dbReference type="ARBA" id="ARBA00023004"/>
    </source>
</evidence>
<dbReference type="GO" id="GO:0046872">
    <property type="term" value="F:metal ion binding"/>
    <property type="evidence" value="ECO:0007669"/>
    <property type="project" value="UniProtKB-KW"/>
</dbReference>
<dbReference type="InterPro" id="IPR011008">
    <property type="entry name" value="Dimeric_a/b-barrel"/>
</dbReference>
<dbReference type="PANTHER" id="PTHR30521">
    <property type="entry name" value="DEFERROCHELATASE/PEROXIDASE"/>
    <property type="match status" value="1"/>
</dbReference>
<reference evidence="11 12" key="1">
    <citation type="submission" date="2018-09" db="EMBL/GenBank/DDBJ databases">
        <title>Genome sequencing of strain 6GH32-13.</title>
        <authorList>
            <person name="Weon H.-Y."/>
            <person name="Heo J."/>
            <person name="Kwon S.-W."/>
        </authorList>
    </citation>
    <scope>NUCLEOTIDE SEQUENCE [LARGE SCALE GENOMIC DNA]</scope>
    <source>
        <strain evidence="11 12">5GH32-13</strain>
    </source>
</reference>
<dbReference type="SUPFAM" id="SSF54909">
    <property type="entry name" value="Dimeric alpha+beta barrel"/>
    <property type="match status" value="1"/>
</dbReference>
<name>A0A3B7MN51_9BACT</name>
<dbReference type="PROSITE" id="PS51404">
    <property type="entry name" value="DYP_PEROXIDASE"/>
    <property type="match status" value="1"/>
</dbReference>
<dbReference type="Pfam" id="PF21105">
    <property type="entry name" value="DyP_N"/>
    <property type="match status" value="1"/>
</dbReference>
<feature type="domain" description="Dyp-type peroxidase C-terminal" evidence="9">
    <location>
        <begin position="242"/>
        <end position="400"/>
    </location>
</feature>
<dbReference type="EMBL" id="CP032157">
    <property type="protein sequence ID" value="AXY75892.1"/>
    <property type="molecule type" value="Genomic_DNA"/>
</dbReference>
<sequence length="481" mass="53906">MKLIDPMDFSNDPLLSNIQGNILKGHGRDYTTHIFLQFQKGKEKTASAWIGIYLAEKVTSFKKQLWERERFKRNRVPGGIFTGLFLTAAGYAYLGMPEVDTKLDDKAFLDGMKKRLPITCDPDPKDWEQGFRKEAHAMILLADDNVARMELAAREIVELSEGFATVVAVEYGNVIRNENGDGIEHFGYVDGISQPLFLKDEVDEWMKFHNADPKAPKDHPSSPKFDPTADTDLVLVKDPYTDEPDSFGSYFVFRKLEQNVKGFKEAEEDLELGELGGAYLVGRFEDGSPVVLTDDEGLIGAGNYNNFNYGNTPQAVVASASRCPYFAHIRKTNPRDNKIPDGKRVLPVMARRGIPFGQRDKKTAIAPCKEEFPEKGVGLLFMSYQRSIEDQFEVIQHNMANNPDFPNPIPGAPGTGVDAIIGQLKDQHPAKHEYQFPAHYGKPALTARLPFTQFVTMKGGEYFFTPSIPFLRSLKPSSANH</sequence>
<gene>
    <name evidence="11" type="ORF">D3H65_18745</name>
</gene>
<evidence type="ECO:0000259" key="9">
    <source>
        <dbReference type="Pfam" id="PF20628"/>
    </source>
</evidence>
<evidence type="ECO:0000256" key="2">
    <source>
        <dbReference type="ARBA" id="ARBA00022559"/>
    </source>
</evidence>
<dbReference type="GO" id="GO:0020037">
    <property type="term" value="F:heme binding"/>
    <property type="evidence" value="ECO:0007669"/>
    <property type="project" value="InterPro"/>
</dbReference>
<keyword evidence="2 11" id="KW-0575">Peroxidase</keyword>
<evidence type="ECO:0000259" key="10">
    <source>
        <dbReference type="Pfam" id="PF21105"/>
    </source>
</evidence>
<evidence type="ECO:0000256" key="4">
    <source>
        <dbReference type="ARBA" id="ARBA00022723"/>
    </source>
</evidence>
<comment type="cofactor">
    <cofactor evidence="1">
        <name>heme b</name>
        <dbReference type="ChEBI" id="CHEBI:60344"/>
    </cofactor>
</comment>
<keyword evidence="5" id="KW-0732">Signal</keyword>
<dbReference type="OrthoDB" id="9781066at2"/>
<evidence type="ECO:0000256" key="8">
    <source>
        <dbReference type="ARBA" id="ARBA00025737"/>
    </source>
</evidence>
<comment type="similarity">
    <text evidence="8">Belongs to the DyP-type peroxidase family.</text>
</comment>
<dbReference type="GO" id="GO:0005829">
    <property type="term" value="C:cytosol"/>
    <property type="evidence" value="ECO:0007669"/>
    <property type="project" value="TreeGrafter"/>
</dbReference>
<protein>
    <submittedName>
        <fullName evidence="11">Peroxidase</fullName>
    </submittedName>
</protein>
<evidence type="ECO:0000256" key="3">
    <source>
        <dbReference type="ARBA" id="ARBA00022617"/>
    </source>
</evidence>
<dbReference type="InterPro" id="IPR048328">
    <property type="entry name" value="Dyp_perox_C"/>
</dbReference>
<evidence type="ECO:0000313" key="11">
    <source>
        <dbReference type="EMBL" id="AXY75892.1"/>
    </source>
</evidence>
<organism evidence="11 12">
    <name type="scientific">Paraflavitalea soli</name>
    <dbReference type="NCBI Taxonomy" id="2315862"/>
    <lineage>
        <taxon>Bacteria</taxon>
        <taxon>Pseudomonadati</taxon>
        <taxon>Bacteroidota</taxon>
        <taxon>Chitinophagia</taxon>
        <taxon>Chitinophagales</taxon>
        <taxon>Chitinophagaceae</taxon>
        <taxon>Paraflavitalea</taxon>
    </lineage>
</organism>
<evidence type="ECO:0000256" key="1">
    <source>
        <dbReference type="ARBA" id="ARBA00001970"/>
    </source>
</evidence>
<keyword evidence="4" id="KW-0479">Metal-binding</keyword>
<evidence type="ECO:0000256" key="6">
    <source>
        <dbReference type="ARBA" id="ARBA00023002"/>
    </source>
</evidence>
<evidence type="ECO:0000313" key="12">
    <source>
        <dbReference type="Proteomes" id="UP000263900"/>
    </source>
</evidence>
<keyword evidence="7" id="KW-0408">Iron</keyword>